<dbReference type="SUPFAM" id="SSF48295">
    <property type="entry name" value="TrpR-like"/>
    <property type="match status" value="1"/>
</dbReference>
<dbReference type="RefSeq" id="WP_055426362.1">
    <property type="nucleotide sequence ID" value="NZ_FCOR01000021.1"/>
</dbReference>
<reference evidence="1 2" key="1">
    <citation type="submission" date="2016-01" db="EMBL/GenBank/DDBJ databases">
        <authorList>
            <person name="McClelland M."/>
            <person name="Jain A."/>
            <person name="Saraogi P."/>
            <person name="Mendelson R."/>
            <person name="Westerman R."/>
            <person name="SanMiguel P."/>
            <person name="Csonka L."/>
        </authorList>
    </citation>
    <scope>NUCLEOTIDE SEQUENCE [LARGE SCALE GENOMIC DNA]</scope>
    <source>
        <strain evidence="1 2">R-53146</strain>
    </source>
</reference>
<dbReference type="InterPro" id="IPR010921">
    <property type="entry name" value="Trp_repressor/repl_initiator"/>
</dbReference>
<dbReference type="Proteomes" id="UP000182761">
    <property type="component" value="Unassembled WGS sequence"/>
</dbReference>
<dbReference type="GO" id="GO:0043565">
    <property type="term" value="F:sequence-specific DNA binding"/>
    <property type="evidence" value="ECO:0007669"/>
    <property type="project" value="InterPro"/>
</dbReference>
<sequence length="141" mass="16962">MEVIFIGTLKGSDKHIQQKLYRIKECGFDYFHFVKKGDIDLSVLDKIEEIIKLVFNISDDIFSKSKKLEYAQSRMIYVYYARKLGLTTYEISKKLNRHIVSIYYFIKKFNEDIKYDKNFIKKYIQVENEILKILKHNSKLI</sequence>
<keyword evidence="2" id="KW-1185">Reference proteome</keyword>
<proteinExistence type="predicted"/>
<organism evidence="1 2">
    <name type="scientific">Apibacter mensalis</name>
    <dbReference type="NCBI Taxonomy" id="1586267"/>
    <lineage>
        <taxon>Bacteria</taxon>
        <taxon>Pseudomonadati</taxon>
        <taxon>Bacteroidota</taxon>
        <taxon>Flavobacteriia</taxon>
        <taxon>Flavobacteriales</taxon>
        <taxon>Weeksellaceae</taxon>
        <taxon>Apibacter</taxon>
    </lineage>
</organism>
<dbReference type="STRING" id="1586267.GCA_001418685_02065"/>
<protein>
    <submittedName>
        <fullName evidence="1">DnaA protein helix-turn-helix</fullName>
    </submittedName>
</protein>
<evidence type="ECO:0000313" key="1">
    <source>
        <dbReference type="EMBL" id="CVK17203.1"/>
    </source>
</evidence>
<gene>
    <name evidence="1" type="ORF">Ga0061079_1215</name>
</gene>
<dbReference type="Gene3D" id="1.10.1750.10">
    <property type="match status" value="1"/>
</dbReference>
<dbReference type="EMBL" id="FCOR01000021">
    <property type="protein sequence ID" value="CVK17203.1"/>
    <property type="molecule type" value="Genomic_DNA"/>
</dbReference>
<accession>A0A0X3ASK3</accession>
<evidence type="ECO:0000313" key="2">
    <source>
        <dbReference type="Proteomes" id="UP000182761"/>
    </source>
</evidence>
<dbReference type="AlphaFoldDB" id="A0A0X3ASK3"/>
<name>A0A0X3ASK3_9FLAO</name>